<comment type="caution">
    <text evidence="2">The sequence shown here is derived from an EMBL/GenBank/DDBJ whole genome shotgun (WGS) entry which is preliminary data.</text>
</comment>
<protein>
    <recommendedName>
        <fullName evidence="4">Integral membrane protein</fullName>
    </recommendedName>
</protein>
<sequence>MPDSTSPDQRELEQLRARVATLEAERTPSRERRHPFRAVASVVLIVLGCLLAPLSVVATWTADIVGDTDRYVDTVAPLAADRDIQNAAANRATDAVMAHLDLPALLQQVAPAQRPLVEKALGKLGDSLEGAVRSFVHDKAQDVVASDAFQTVWTDANRRVHATVDKALTGSGGGAVKLEKDTVTVDLAPVVDQVEQRLVDSGLSAAGRLPAVHTDFTVVRSDDIGRVRTYFRVLQLAGAWLPVLAVLLVAAGVLLSRHRRRTLIVSALCFAFATLLLGIALTVFRVVYLDALPAGISQPAAGSVYDTLTRFLRTGVRVVVALGVVIALAAWLTGPGRRARLARRLWHSGIGAVRTTADHAGLRTGPVGPFLRHYRTWAVWILAAAAVLTYLLWPYPTGWVVVGLALALLFALSVVDFLSYDSFEAPLDDRGKDTPA</sequence>
<name>A0ABV9AY53_9ACTN</name>
<dbReference type="Proteomes" id="UP001595839">
    <property type="component" value="Unassembled WGS sequence"/>
</dbReference>
<evidence type="ECO:0008006" key="4">
    <source>
        <dbReference type="Google" id="ProtNLM"/>
    </source>
</evidence>
<gene>
    <name evidence="2" type="ORF">ACFPIH_32750</name>
</gene>
<dbReference type="RefSeq" id="WP_381180871.1">
    <property type="nucleotide sequence ID" value="NZ_JBHSFK010000025.1"/>
</dbReference>
<proteinExistence type="predicted"/>
<accession>A0ABV9AY53</accession>
<reference evidence="3" key="1">
    <citation type="journal article" date="2019" name="Int. J. Syst. Evol. Microbiol.">
        <title>The Global Catalogue of Microorganisms (GCM) 10K type strain sequencing project: providing services to taxonomists for standard genome sequencing and annotation.</title>
        <authorList>
            <consortium name="The Broad Institute Genomics Platform"/>
            <consortium name="The Broad Institute Genome Sequencing Center for Infectious Disease"/>
            <person name="Wu L."/>
            <person name="Ma J."/>
        </authorList>
    </citation>
    <scope>NUCLEOTIDE SEQUENCE [LARGE SCALE GENOMIC DNA]</scope>
    <source>
        <strain evidence="3">CGMCC 4.7177</strain>
    </source>
</reference>
<evidence type="ECO:0000313" key="2">
    <source>
        <dbReference type="EMBL" id="MFC4504225.1"/>
    </source>
</evidence>
<organism evidence="2 3">
    <name type="scientific">Streptomyces vulcanius</name>
    <dbReference type="NCBI Taxonomy" id="1441876"/>
    <lineage>
        <taxon>Bacteria</taxon>
        <taxon>Bacillati</taxon>
        <taxon>Actinomycetota</taxon>
        <taxon>Actinomycetes</taxon>
        <taxon>Kitasatosporales</taxon>
        <taxon>Streptomycetaceae</taxon>
        <taxon>Streptomyces</taxon>
    </lineage>
</organism>
<keyword evidence="1" id="KW-1133">Transmembrane helix</keyword>
<keyword evidence="1" id="KW-0812">Transmembrane</keyword>
<evidence type="ECO:0000313" key="3">
    <source>
        <dbReference type="Proteomes" id="UP001595839"/>
    </source>
</evidence>
<evidence type="ECO:0000256" key="1">
    <source>
        <dbReference type="SAM" id="Phobius"/>
    </source>
</evidence>
<keyword evidence="1" id="KW-0472">Membrane</keyword>
<feature type="transmembrane region" description="Helical" evidence="1">
    <location>
        <begin position="262"/>
        <end position="284"/>
    </location>
</feature>
<feature type="transmembrane region" description="Helical" evidence="1">
    <location>
        <begin position="36"/>
        <end position="60"/>
    </location>
</feature>
<feature type="transmembrane region" description="Helical" evidence="1">
    <location>
        <begin position="315"/>
        <end position="334"/>
    </location>
</feature>
<dbReference type="EMBL" id="JBHSFK010000025">
    <property type="protein sequence ID" value="MFC4504225.1"/>
    <property type="molecule type" value="Genomic_DNA"/>
</dbReference>
<feature type="transmembrane region" description="Helical" evidence="1">
    <location>
        <begin position="399"/>
        <end position="420"/>
    </location>
</feature>
<feature type="transmembrane region" description="Helical" evidence="1">
    <location>
        <begin position="233"/>
        <end position="255"/>
    </location>
</feature>
<feature type="transmembrane region" description="Helical" evidence="1">
    <location>
        <begin position="377"/>
        <end position="393"/>
    </location>
</feature>
<keyword evidence="3" id="KW-1185">Reference proteome</keyword>